<dbReference type="InterPro" id="IPR003737">
    <property type="entry name" value="GlcNAc_PI_deacetylase-related"/>
</dbReference>
<dbReference type="VEuPathDB" id="MicrosporidiaDB:NEDG_01731"/>
<sequence length="284" mass="32304">MDRCWAVGGVFRGFEGFRGFRGFEGFRGFREFGGVVVWIVVIWAVVRVGSFIVGRDTFSGTHSKTEKYMMIIAHPDDESMFFGPFLSCAARRKSGVVVVVLTDGAGGGDRATRQKEMEKLCRDEGIELFSLGERDGYLKTTQELIDQLIVIFKLTQSGKVVTFDKKGVSRHTDHTECFYIAKTLATQLKQPTFLALQTFSLFGKYFAYFPPLSQALCPGQARHCTRGSYAPLTIKNTLKDSLSCRKRMLYHKSQLLWFRYCYILLSTYMDVNVLEEVRSDVWSD</sequence>
<comment type="caution">
    <text evidence="4">The sequence shown here is derived from an EMBL/GenBank/DDBJ whole genome shotgun (WGS) entry which is preliminary data.</text>
</comment>
<reference evidence="4 5" key="1">
    <citation type="submission" date="2016-02" db="EMBL/GenBank/DDBJ databases">
        <title>Discovery of a natural microsporidian pathogen with a broad tissue tropism in Caenorhabditis elegans.</title>
        <authorList>
            <person name="Luallen R.J."/>
            <person name="Reinke A.W."/>
            <person name="Tong L."/>
            <person name="Botts M.R."/>
            <person name="Felix M.-A."/>
            <person name="Troemel E.R."/>
        </authorList>
    </citation>
    <scope>NUCLEOTIDE SEQUENCE [LARGE SCALE GENOMIC DNA]</scope>
    <source>
        <strain evidence="4 5">JUm2807</strain>
    </source>
</reference>
<protein>
    <recommendedName>
        <fullName evidence="2">N-acetylglucosaminylphosphatidylinositol deacetylase</fullName>
        <ecNumber evidence="2">3.5.1.89</ecNumber>
    </recommendedName>
</protein>
<evidence type="ECO:0000313" key="4">
    <source>
        <dbReference type="EMBL" id="OAG30148.1"/>
    </source>
</evidence>
<dbReference type="GO" id="GO:0005783">
    <property type="term" value="C:endoplasmic reticulum"/>
    <property type="evidence" value="ECO:0007669"/>
    <property type="project" value="TreeGrafter"/>
</dbReference>
<dbReference type="UniPathway" id="UPA00196"/>
<dbReference type="RefSeq" id="XP_067544623.1">
    <property type="nucleotide sequence ID" value="XM_067689149.1"/>
</dbReference>
<dbReference type="PANTHER" id="PTHR12993:SF11">
    <property type="entry name" value="N-ACETYLGLUCOSAMINYL-PHOSPHATIDYLINOSITOL DE-N-ACETYLASE"/>
    <property type="match status" value="1"/>
</dbReference>
<dbReference type="Proteomes" id="UP000185944">
    <property type="component" value="Unassembled WGS sequence"/>
</dbReference>
<dbReference type="GO" id="GO:0006506">
    <property type="term" value="P:GPI anchor biosynthetic process"/>
    <property type="evidence" value="ECO:0007669"/>
    <property type="project" value="UniProtKB-UniPathway"/>
</dbReference>
<evidence type="ECO:0000313" key="5">
    <source>
        <dbReference type="Proteomes" id="UP000185944"/>
    </source>
</evidence>
<dbReference type="STRING" id="1805483.A0A177EE80"/>
<evidence type="ECO:0000256" key="2">
    <source>
        <dbReference type="ARBA" id="ARBA00012176"/>
    </source>
</evidence>
<dbReference type="Pfam" id="PF02585">
    <property type="entry name" value="PIG-L"/>
    <property type="match status" value="1"/>
</dbReference>
<dbReference type="SUPFAM" id="SSF102588">
    <property type="entry name" value="LmbE-like"/>
    <property type="match status" value="1"/>
</dbReference>
<keyword evidence="3" id="KW-0472">Membrane</keyword>
<dbReference type="AlphaFoldDB" id="A0A177EE80"/>
<gene>
    <name evidence="4" type="ORF">NEDG_01731</name>
</gene>
<dbReference type="PANTHER" id="PTHR12993">
    <property type="entry name" value="N-ACETYLGLUCOSAMINYL-PHOSPHATIDYLINOSITOL DE-N-ACETYLASE-RELATED"/>
    <property type="match status" value="1"/>
</dbReference>
<dbReference type="GeneID" id="93648081"/>
<feature type="transmembrane region" description="Helical" evidence="3">
    <location>
        <begin position="255"/>
        <end position="274"/>
    </location>
</feature>
<dbReference type="EC" id="3.5.1.89" evidence="2"/>
<dbReference type="OrthoDB" id="440160at2759"/>
<keyword evidence="5" id="KW-1185">Reference proteome</keyword>
<dbReference type="EMBL" id="LTDL01000037">
    <property type="protein sequence ID" value="OAG30148.1"/>
    <property type="molecule type" value="Genomic_DNA"/>
</dbReference>
<evidence type="ECO:0000256" key="1">
    <source>
        <dbReference type="ARBA" id="ARBA00006066"/>
    </source>
</evidence>
<accession>A0A177EE80</accession>
<dbReference type="Gene3D" id="3.40.50.10320">
    <property type="entry name" value="LmbE-like"/>
    <property type="match status" value="1"/>
</dbReference>
<feature type="transmembrane region" description="Helical" evidence="3">
    <location>
        <begin position="35"/>
        <end position="54"/>
    </location>
</feature>
<organism evidence="4 5">
    <name type="scientific">Nematocida displodere</name>
    <dbReference type="NCBI Taxonomy" id="1805483"/>
    <lineage>
        <taxon>Eukaryota</taxon>
        <taxon>Fungi</taxon>
        <taxon>Fungi incertae sedis</taxon>
        <taxon>Microsporidia</taxon>
        <taxon>Nematocida</taxon>
    </lineage>
</organism>
<comment type="similarity">
    <text evidence="1">Belongs to the PIGL family.</text>
</comment>
<dbReference type="InterPro" id="IPR024078">
    <property type="entry name" value="LmbE-like_dom_sf"/>
</dbReference>
<keyword evidence="3" id="KW-1133">Transmembrane helix</keyword>
<dbReference type="GO" id="GO:0016020">
    <property type="term" value="C:membrane"/>
    <property type="evidence" value="ECO:0007669"/>
    <property type="project" value="GOC"/>
</dbReference>
<proteinExistence type="inferred from homology"/>
<dbReference type="GO" id="GO:0000225">
    <property type="term" value="F:N-acetylglucosaminylphosphatidylinositol deacetylase activity"/>
    <property type="evidence" value="ECO:0007669"/>
    <property type="project" value="UniProtKB-EC"/>
</dbReference>
<evidence type="ECO:0000256" key="3">
    <source>
        <dbReference type="SAM" id="Phobius"/>
    </source>
</evidence>
<name>A0A177EE80_9MICR</name>
<keyword evidence="3" id="KW-0812">Transmembrane</keyword>